<reference evidence="1 2" key="1">
    <citation type="submission" date="2016-10" db="EMBL/GenBank/DDBJ databases">
        <authorList>
            <person name="de Groot N.N."/>
        </authorList>
    </citation>
    <scope>NUCLEOTIDE SEQUENCE [LARGE SCALE GENOMIC DNA]</scope>
    <source>
        <strain evidence="1 2">CGMCC 4.6533</strain>
    </source>
</reference>
<dbReference type="OrthoDB" id="3283992at2"/>
<evidence type="ECO:0000313" key="2">
    <source>
        <dbReference type="Proteomes" id="UP000199202"/>
    </source>
</evidence>
<keyword evidence="2" id="KW-1185">Reference proteome</keyword>
<evidence type="ECO:0000313" key="1">
    <source>
        <dbReference type="EMBL" id="SDL76485.1"/>
    </source>
</evidence>
<dbReference type="RefSeq" id="WP_143044129.1">
    <property type="nucleotide sequence ID" value="NZ_FNDJ01000030.1"/>
</dbReference>
<dbReference type="STRING" id="633440.SAMN05421869_13086"/>
<dbReference type="AlphaFoldDB" id="A0A1G9MS54"/>
<name>A0A1G9MS54_9ACTN</name>
<sequence>MMATGGTTWSGIGRNGWSDLRLIRRHLDAGADTHAGVLALLAAGADPWRPMMSGWTPGRLSLATPTPGRFGLPPGRPGLSTAETAAVAEARRLIDALGELEYEGLGLVCVAGISMAEAVRRLEAEQAYEDGAEDLWSSMDSRTTVGITEVPGGCVVSQPWGSLPCGNRVLERLSAGTVCHALYANPRSGNQGSVARDGVIERRDTHPGGGIVSPDGSAEDILAAYLYQGQAVAYCCAAAGLRMTSGRAITGMPDDWMRVPVHLR</sequence>
<accession>A0A1G9MS54</accession>
<dbReference type="EMBL" id="FNDJ01000030">
    <property type="protein sequence ID" value="SDL76485.1"/>
    <property type="molecule type" value="Genomic_DNA"/>
</dbReference>
<gene>
    <name evidence="1" type="ORF">SAMN05421869_13086</name>
</gene>
<protein>
    <submittedName>
        <fullName evidence="1">Uncharacterized protein</fullName>
    </submittedName>
</protein>
<proteinExistence type="predicted"/>
<organism evidence="1 2">
    <name type="scientific">Nonomuraea jiangxiensis</name>
    <dbReference type="NCBI Taxonomy" id="633440"/>
    <lineage>
        <taxon>Bacteria</taxon>
        <taxon>Bacillati</taxon>
        <taxon>Actinomycetota</taxon>
        <taxon>Actinomycetes</taxon>
        <taxon>Streptosporangiales</taxon>
        <taxon>Streptosporangiaceae</taxon>
        <taxon>Nonomuraea</taxon>
    </lineage>
</organism>
<dbReference type="Proteomes" id="UP000199202">
    <property type="component" value="Unassembled WGS sequence"/>
</dbReference>